<evidence type="ECO:0000256" key="1">
    <source>
        <dbReference type="ARBA" id="ARBA00004173"/>
    </source>
</evidence>
<keyword evidence="3" id="KW-0809">Transit peptide</keyword>
<dbReference type="OrthoDB" id="16535at2759"/>
<dbReference type="AlphaFoldDB" id="A0A5B8MCG5"/>
<keyword evidence="6" id="KW-1185">Reference proteome</keyword>
<reference evidence="5 6" key="1">
    <citation type="submission" date="2018-07" db="EMBL/GenBank/DDBJ databases">
        <title>The complete nuclear genome of the prasinophyte Chloropicon primus (CCMP1205).</title>
        <authorList>
            <person name="Pombert J.-F."/>
            <person name="Otis C."/>
            <person name="Turmel M."/>
            <person name="Lemieux C."/>
        </authorList>
    </citation>
    <scope>NUCLEOTIDE SEQUENCE [LARGE SCALE GENOMIC DNA]</scope>
    <source>
        <strain evidence="5 6">CCMP1205</strain>
    </source>
</reference>
<organism evidence="5 6">
    <name type="scientific">Chloropicon primus</name>
    <dbReference type="NCBI Taxonomy" id="1764295"/>
    <lineage>
        <taxon>Eukaryota</taxon>
        <taxon>Viridiplantae</taxon>
        <taxon>Chlorophyta</taxon>
        <taxon>Chloropicophyceae</taxon>
        <taxon>Chloropicales</taxon>
        <taxon>Chloropicaceae</taxon>
        <taxon>Chloropicon</taxon>
    </lineage>
</organism>
<protein>
    <submittedName>
        <fullName evidence="5">Assembly factor 1 of mitochondrial ATP synthase F1 complex</fullName>
    </submittedName>
</protein>
<evidence type="ECO:0000313" key="5">
    <source>
        <dbReference type="EMBL" id="QDZ18176.1"/>
    </source>
</evidence>
<evidence type="ECO:0000256" key="4">
    <source>
        <dbReference type="ARBA" id="ARBA00023128"/>
    </source>
</evidence>
<evidence type="ECO:0000256" key="2">
    <source>
        <dbReference type="ARBA" id="ARBA00009116"/>
    </source>
</evidence>
<dbReference type="PANTHER" id="PTHR13126:SF0">
    <property type="entry name" value="ATP SYNTHASE MITOCHONDRIAL F1 COMPLEX ASSEMBLY FACTOR 1"/>
    <property type="match status" value="1"/>
</dbReference>
<dbReference type="Pfam" id="PF06644">
    <property type="entry name" value="ATP11"/>
    <property type="match status" value="1"/>
</dbReference>
<dbReference type="STRING" id="1764295.A0A5B8MCG5"/>
<accession>A0A5B8MCG5</accession>
<comment type="similarity">
    <text evidence="2">Belongs to the ATP11 family.</text>
</comment>
<proteinExistence type="inferred from homology"/>
<name>A0A5B8MCG5_9CHLO</name>
<keyword evidence="4" id="KW-0496">Mitochondrion</keyword>
<dbReference type="PANTHER" id="PTHR13126">
    <property type="entry name" value="CHAPERONE ATP11"/>
    <property type="match status" value="1"/>
</dbReference>
<evidence type="ECO:0000313" key="6">
    <source>
        <dbReference type="Proteomes" id="UP000316726"/>
    </source>
</evidence>
<dbReference type="InterPro" id="IPR010591">
    <property type="entry name" value="ATP11"/>
</dbReference>
<dbReference type="GO" id="GO:0033615">
    <property type="term" value="P:mitochondrial proton-transporting ATP synthase complex assembly"/>
    <property type="evidence" value="ECO:0007669"/>
    <property type="project" value="TreeGrafter"/>
</dbReference>
<sequence>MPGEGGWQSPPSPTTLDKVVKLETFAGQSREYIERTWMKFHEDERMGRIGHTLTRNEYKRLLRNAQESPIFVVPLEKPEGYVTLVVQWQLQNPQSKLALFTSLEEFQGNSMTANSHLTLTHYTELAKKDIVLVRGDVSSPKLINAFEARMLTKRVYDHYLHPEKYARWVKTFNHASSQFDFKAYIKHLGFLA</sequence>
<dbReference type="Proteomes" id="UP000316726">
    <property type="component" value="Chromosome 1"/>
</dbReference>
<evidence type="ECO:0000256" key="3">
    <source>
        <dbReference type="ARBA" id="ARBA00022946"/>
    </source>
</evidence>
<comment type="subcellular location">
    <subcellularLocation>
        <location evidence="1">Mitochondrion</location>
    </subcellularLocation>
</comment>
<dbReference type="GO" id="GO:0005739">
    <property type="term" value="C:mitochondrion"/>
    <property type="evidence" value="ECO:0007669"/>
    <property type="project" value="UniProtKB-SubCell"/>
</dbReference>
<gene>
    <name evidence="5" type="ORF">A3770_01p06940</name>
</gene>
<dbReference type="EMBL" id="CP031034">
    <property type="protein sequence ID" value="QDZ18176.1"/>
    <property type="molecule type" value="Genomic_DNA"/>
</dbReference>